<protein>
    <submittedName>
        <fullName evidence="2">Uncharacterized protein</fullName>
    </submittedName>
</protein>
<accession>A0A915I6L5</accession>
<sequence length="127" mass="14833">VLRYATLDARGLLLCFLALLCYGFATDIQNCFQLYPHDTMEPELVADLARRFWETFEDNYKDQQWKGAYDVEEMTGYNNALYFMMRGEAIATYKLSEEQAPGTFYCPPHFSNSDIKLQPVPRGWYRG</sequence>
<evidence type="ECO:0000313" key="2">
    <source>
        <dbReference type="WBParaSite" id="nRc.2.0.1.t09505-RA"/>
    </source>
</evidence>
<name>A0A915I6L5_ROMCU</name>
<keyword evidence="1" id="KW-1185">Reference proteome</keyword>
<proteinExistence type="predicted"/>
<dbReference type="AlphaFoldDB" id="A0A915I6L5"/>
<organism evidence="1 2">
    <name type="scientific">Romanomermis culicivorax</name>
    <name type="common">Nematode worm</name>
    <dbReference type="NCBI Taxonomy" id="13658"/>
    <lineage>
        <taxon>Eukaryota</taxon>
        <taxon>Metazoa</taxon>
        <taxon>Ecdysozoa</taxon>
        <taxon>Nematoda</taxon>
        <taxon>Enoplea</taxon>
        <taxon>Dorylaimia</taxon>
        <taxon>Mermithida</taxon>
        <taxon>Mermithoidea</taxon>
        <taxon>Mermithidae</taxon>
        <taxon>Romanomermis</taxon>
    </lineage>
</organism>
<reference evidence="2" key="1">
    <citation type="submission" date="2022-11" db="UniProtKB">
        <authorList>
            <consortium name="WormBaseParasite"/>
        </authorList>
    </citation>
    <scope>IDENTIFICATION</scope>
</reference>
<evidence type="ECO:0000313" key="1">
    <source>
        <dbReference type="Proteomes" id="UP000887565"/>
    </source>
</evidence>
<dbReference type="Proteomes" id="UP000887565">
    <property type="component" value="Unplaced"/>
</dbReference>
<dbReference type="WBParaSite" id="nRc.2.0.1.t09505-RA">
    <property type="protein sequence ID" value="nRc.2.0.1.t09505-RA"/>
    <property type="gene ID" value="nRc.2.0.1.g09505"/>
</dbReference>